<dbReference type="PANTHER" id="PTHR37301">
    <property type="entry name" value="DNA-BINDING PROTEIN-RELATED"/>
    <property type="match status" value="1"/>
</dbReference>
<evidence type="ECO:0000313" key="3">
    <source>
        <dbReference type="Proteomes" id="UP001164187"/>
    </source>
</evidence>
<dbReference type="InterPro" id="IPR001387">
    <property type="entry name" value="Cro/C1-type_HTH"/>
</dbReference>
<organism evidence="2 3">
    <name type="scientific">Peptostreptococcus equinus</name>
    <dbReference type="NCBI Taxonomy" id="3003601"/>
    <lineage>
        <taxon>Bacteria</taxon>
        <taxon>Bacillati</taxon>
        <taxon>Bacillota</taxon>
        <taxon>Clostridia</taxon>
        <taxon>Peptostreptococcales</taxon>
        <taxon>Peptostreptococcaceae</taxon>
        <taxon>Peptostreptococcus</taxon>
    </lineage>
</organism>
<accession>A0ABY7JR42</accession>
<dbReference type="Proteomes" id="UP001164187">
    <property type="component" value="Chromosome"/>
</dbReference>
<reference evidence="2" key="1">
    <citation type="submission" date="2022-12" db="EMBL/GenBank/DDBJ databases">
        <title>Peptostreptococcus.</title>
        <authorList>
            <person name="Lee S.H."/>
        </authorList>
    </citation>
    <scope>NUCLEOTIDE SEQUENCE</scope>
    <source>
        <strain evidence="2">CBA3647</strain>
    </source>
</reference>
<keyword evidence="3" id="KW-1185">Reference proteome</keyword>
<name>A0ABY7JR42_9FIRM</name>
<dbReference type="SMART" id="SM00530">
    <property type="entry name" value="HTH_XRE"/>
    <property type="match status" value="1"/>
</dbReference>
<dbReference type="PANTHER" id="PTHR37301:SF1">
    <property type="entry name" value="DNA-BINDING PROTEIN"/>
    <property type="match status" value="1"/>
</dbReference>
<dbReference type="PROSITE" id="PS50943">
    <property type="entry name" value="HTH_CROC1"/>
    <property type="match status" value="1"/>
</dbReference>
<proteinExistence type="predicted"/>
<evidence type="ECO:0000259" key="1">
    <source>
        <dbReference type="PROSITE" id="PS50943"/>
    </source>
</evidence>
<dbReference type="CDD" id="cd00093">
    <property type="entry name" value="HTH_XRE"/>
    <property type="match status" value="1"/>
</dbReference>
<dbReference type="SUPFAM" id="SSF47413">
    <property type="entry name" value="lambda repressor-like DNA-binding domains"/>
    <property type="match status" value="1"/>
</dbReference>
<dbReference type="Gene3D" id="1.10.260.40">
    <property type="entry name" value="lambda repressor-like DNA-binding domains"/>
    <property type="match status" value="1"/>
</dbReference>
<feature type="domain" description="HTH cro/C1-type" evidence="1">
    <location>
        <begin position="6"/>
        <end position="61"/>
    </location>
</feature>
<sequence length="187" mass="21547">MIRCNLSVILAKRKMSLTNLSKKINISRTALSQLSNNTTKGIQYDTLNRICTYLNIDPGELIAFHPVEIKCLRCSINYNALDFDKLYRNDQVDGHLEFEIVKNGIMSICKTDIICYISFIDDVLSIKSAIFLDNLEELKSTISDLPDVFFYDLEQDVKSTIEKSFDGIPSKYEFDIDLEWVENDKYS</sequence>
<dbReference type="RefSeq" id="WP_269311092.1">
    <property type="nucleotide sequence ID" value="NZ_CP114052.1"/>
</dbReference>
<dbReference type="InterPro" id="IPR010982">
    <property type="entry name" value="Lambda_DNA-bd_dom_sf"/>
</dbReference>
<evidence type="ECO:0000313" key="2">
    <source>
        <dbReference type="EMBL" id="WAW14417.1"/>
    </source>
</evidence>
<dbReference type="EMBL" id="CP114052">
    <property type="protein sequence ID" value="WAW14417.1"/>
    <property type="molecule type" value="Genomic_DNA"/>
</dbReference>
<dbReference type="Pfam" id="PF13443">
    <property type="entry name" value="HTH_26"/>
    <property type="match status" value="1"/>
</dbReference>
<gene>
    <name evidence="2" type="ORF">O0R46_07380</name>
</gene>
<protein>
    <submittedName>
        <fullName evidence="2">Helix-turn-helix transcriptional regulator</fullName>
    </submittedName>
</protein>